<evidence type="ECO:0000313" key="3">
    <source>
        <dbReference type="Proteomes" id="UP000050794"/>
    </source>
</evidence>
<gene>
    <name evidence="2" type="ORF">TCNE_LOCUS19178</name>
</gene>
<proteinExistence type="predicted"/>
<dbReference type="EMBL" id="UYWY01026505">
    <property type="protein sequence ID" value="VDM50499.1"/>
    <property type="molecule type" value="Genomic_DNA"/>
</dbReference>
<name>A0A183VEK8_TOXCA</name>
<reference evidence="2 3" key="2">
    <citation type="submission" date="2018-11" db="EMBL/GenBank/DDBJ databases">
        <authorList>
            <consortium name="Pathogen Informatics"/>
        </authorList>
    </citation>
    <scope>NUCLEOTIDE SEQUENCE [LARGE SCALE GENOMIC DNA]</scope>
</reference>
<protein>
    <submittedName>
        <fullName evidence="4">Mediator of RNA polymerase II transcription subunit 19</fullName>
    </submittedName>
</protein>
<organism evidence="3 4">
    <name type="scientific">Toxocara canis</name>
    <name type="common">Canine roundworm</name>
    <dbReference type="NCBI Taxonomy" id="6265"/>
    <lineage>
        <taxon>Eukaryota</taxon>
        <taxon>Metazoa</taxon>
        <taxon>Ecdysozoa</taxon>
        <taxon>Nematoda</taxon>
        <taxon>Chromadorea</taxon>
        <taxon>Rhabditida</taxon>
        <taxon>Spirurina</taxon>
        <taxon>Ascaridomorpha</taxon>
        <taxon>Ascaridoidea</taxon>
        <taxon>Toxocaridae</taxon>
        <taxon>Toxocara</taxon>
    </lineage>
</organism>
<feature type="region of interest" description="Disordered" evidence="1">
    <location>
        <begin position="22"/>
        <end position="53"/>
    </location>
</feature>
<dbReference type="AlphaFoldDB" id="A0A183VEK8"/>
<evidence type="ECO:0000256" key="1">
    <source>
        <dbReference type="SAM" id="MobiDB-lite"/>
    </source>
</evidence>
<reference evidence="4" key="1">
    <citation type="submission" date="2016-06" db="UniProtKB">
        <authorList>
            <consortium name="WormBaseParasite"/>
        </authorList>
    </citation>
    <scope>IDENTIFICATION</scope>
</reference>
<feature type="compositionally biased region" description="Basic and acidic residues" evidence="1">
    <location>
        <begin position="29"/>
        <end position="39"/>
    </location>
</feature>
<feature type="compositionally biased region" description="Basic residues" evidence="1">
    <location>
        <begin position="40"/>
        <end position="53"/>
    </location>
</feature>
<dbReference type="Proteomes" id="UP000050794">
    <property type="component" value="Unassembled WGS sequence"/>
</dbReference>
<evidence type="ECO:0000313" key="2">
    <source>
        <dbReference type="EMBL" id="VDM50499.1"/>
    </source>
</evidence>
<accession>A0A183VEK8</accession>
<evidence type="ECO:0000313" key="4">
    <source>
        <dbReference type="WBParaSite" id="TCNE_0001918201-mRNA-1"/>
    </source>
</evidence>
<sequence length="122" mass="13481">MFGMPPSAAVHVDAICEEAIKAKKKKSKKDHDKEKSKEKKEKHKNKDKHKDKKKVLPSWLSVYSWSLESELSVSWPSHHGGEHDGVPPSASDGFHLHDDLPLSALGASTSCWLDAATMPKDG</sequence>
<dbReference type="WBParaSite" id="TCNE_0001918201-mRNA-1">
    <property type="protein sequence ID" value="TCNE_0001918201-mRNA-1"/>
    <property type="gene ID" value="TCNE_0001918201"/>
</dbReference>
<keyword evidence="3" id="KW-1185">Reference proteome</keyword>